<dbReference type="EMBL" id="OBMI01000002">
    <property type="protein sequence ID" value="SOB86643.1"/>
    <property type="molecule type" value="Genomic_DNA"/>
</dbReference>
<dbReference type="RefSeq" id="WP_097063642.1">
    <property type="nucleotide sequence ID" value="NZ_OBMI01000002.1"/>
</dbReference>
<reference evidence="2 3" key="1">
    <citation type="submission" date="2017-07" db="EMBL/GenBank/DDBJ databases">
        <authorList>
            <person name="Sun Z.S."/>
            <person name="Albrecht U."/>
            <person name="Echele G."/>
            <person name="Lee C.C."/>
        </authorList>
    </citation>
    <scope>NUCLEOTIDE SEQUENCE [LARGE SCALE GENOMIC DNA]</scope>
    <source>
        <strain evidence="2 3">CGMCC 1.12672</strain>
    </source>
</reference>
<keyword evidence="3" id="KW-1185">Reference proteome</keyword>
<evidence type="ECO:0000313" key="3">
    <source>
        <dbReference type="Proteomes" id="UP000219494"/>
    </source>
</evidence>
<name>A0A285QXL2_9SPHN</name>
<evidence type="ECO:0000313" key="2">
    <source>
        <dbReference type="EMBL" id="SOB86643.1"/>
    </source>
</evidence>
<keyword evidence="1" id="KW-0732">Signal</keyword>
<organism evidence="2 3">
    <name type="scientific">Sphingomonas guangdongensis</name>
    <dbReference type="NCBI Taxonomy" id="1141890"/>
    <lineage>
        <taxon>Bacteria</taxon>
        <taxon>Pseudomonadati</taxon>
        <taxon>Pseudomonadota</taxon>
        <taxon>Alphaproteobacteria</taxon>
        <taxon>Sphingomonadales</taxon>
        <taxon>Sphingomonadaceae</taxon>
        <taxon>Sphingomonas</taxon>
    </lineage>
</organism>
<protein>
    <recommendedName>
        <fullName evidence="4">Protease inhibitor Inh</fullName>
    </recommendedName>
</protein>
<dbReference type="PROSITE" id="PS51257">
    <property type="entry name" value="PROKAR_LIPOPROTEIN"/>
    <property type="match status" value="1"/>
</dbReference>
<dbReference type="AlphaFoldDB" id="A0A285QXL2"/>
<sequence length="165" mass="16780">MMRHALLALPLLLAACGSDAETNVAAVGNSVAVVPPQPGGAIEEVPAGEGGMAGRPDQDAAVANAAGGGATGMMQADYLGRWVGVEGMVMTVAARPGGGVRIDNQWDLDHRGSFDGTVSADGLRFVRGGEAVVARRSDGDATGLKWLAGKRDCLTVKSGEGYCRD</sequence>
<feature type="chain" id="PRO_5012741374" description="Protease inhibitor Inh" evidence="1">
    <location>
        <begin position="21"/>
        <end position="165"/>
    </location>
</feature>
<evidence type="ECO:0008006" key="4">
    <source>
        <dbReference type="Google" id="ProtNLM"/>
    </source>
</evidence>
<evidence type="ECO:0000256" key="1">
    <source>
        <dbReference type="SAM" id="SignalP"/>
    </source>
</evidence>
<feature type="signal peptide" evidence="1">
    <location>
        <begin position="1"/>
        <end position="20"/>
    </location>
</feature>
<dbReference type="OrthoDB" id="6985970at2"/>
<dbReference type="Proteomes" id="UP000219494">
    <property type="component" value="Unassembled WGS sequence"/>
</dbReference>
<accession>A0A285QXL2</accession>
<proteinExistence type="predicted"/>
<gene>
    <name evidence="2" type="ORF">SAMN06297144_1750</name>
</gene>